<gene>
    <name evidence="2" type="ORF">O181_004645</name>
</gene>
<comment type="caution">
    <text evidence="2">The sequence shown here is derived from an EMBL/GenBank/DDBJ whole genome shotgun (WGS) entry which is preliminary data.</text>
</comment>
<reference evidence="2" key="1">
    <citation type="submission" date="2021-03" db="EMBL/GenBank/DDBJ databases">
        <title>Draft genome sequence of rust myrtle Austropuccinia psidii MF-1, a brazilian biotype.</title>
        <authorList>
            <person name="Quecine M.C."/>
            <person name="Pachon D.M.R."/>
            <person name="Bonatelli M.L."/>
            <person name="Correr F.H."/>
            <person name="Franceschini L.M."/>
            <person name="Leite T.F."/>
            <person name="Margarido G.R.A."/>
            <person name="Almeida C.A."/>
            <person name="Ferrarezi J.A."/>
            <person name="Labate C.A."/>
        </authorList>
    </citation>
    <scope>NUCLEOTIDE SEQUENCE</scope>
    <source>
        <strain evidence="2">MF-1</strain>
    </source>
</reference>
<accession>A0A9Q3BGU2</accession>
<dbReference type="AlphaFoldDB" id="A0A9Q3BGU2"/>
<organism evidence="2 3">
    <name type="scientific">Austropuccinia psidii MF-1</name>
    <dbReference type="NCBI Taxonomy" id="1389203"/>
    <lineage>
        <taxon>Eukaryota</taxon>
        <taxon>Fungi</taxon>
        <taxon>Dikarya</taxon>
        <taxon>Basidiomycota</taxon>
        <taxon>Pucciniomycotina</taxon>
        <taxon>Pucciniomycetes</taxon>
        <taxon>Pucciniales</taxon>
        <taxon>Sphaerophragmiaceae</taxon>
        <taxon>Austropuccinia</taxon>
    </lineage>
</organism>
<sequence>MKHGQQEVQRSIPLDRGCGKFQEDISQRDRLQRPYDNHQRLESHQKVQTPGGEGKKDKGETSHYPRYRRTSDPDREYSDSFRLTSSRPNQRSSGFKPFRNQQISGQ</sequence>
<evidence type="ECO:0000256" key="1">
    <source>
        <dbReference type="SAM" id="MobiDB-lite"/>
    </source>
</evidence>
<evidence type="ECO:0000313" key="2">
    <source>
        <dbReference type="EMBL" id="MBW0464930.1"/>
    </source>
</evidence>
<evidence type="ECO:0000313" key="3">
    <source>
        <dbReference type="Proteomes" id="UP000765509"/>
    </source>
</evidence>
<keyword evidence="3" id="KW-1185">Reference proteome</keyword>
<feature type="compositionally biased region" description="Polar residues" evidence="1">
    <location>
        <begin position="81"/>
        <end position="106"/>
    </location>
</feature>
<dbReference type="Proteomes" id="UP000765509">
    <property type="component" value="Unassembled WGS sequence"/>
</dbReference>
<proteinExistence type="predicted"/>
<feature type="compositionally biased region" description="Basic and acidic residues" evidence="1">
    <location>
        <begin position="53"/>
        <end position="79"/>
    </location>
</feature>
<dbReference type="EMBL" id="AVOT02000917">
    <property type="protein sequence ID" value="MBW0464930.1"/>
    <property type="molecule type" value="Genomic_DNA"/>
</dbReference>
<feature type="region of interest" description="Disordered" evidence="1">
    <location>
        <begin position="1"/>
        <end position="106"/>
    </location>
</feature>
<name>A0A9Q3BGU2_9BASI</name>
<protein>
    <submittedName>
        <fullName evidence="2">Uncharacterized protein</fullName>
    </submittedName>
</protein>
<feature type="compositionally biased region" description="Basic and acidic residues" evidence="1">
    <location>
        <begin position="17"/>
        <end position="45"/>
    </location>
</feature>